<gene>
    <name evidence="1" type="ORF">LCGC14_1484270</name>
</gene>
<feature type="non-terminal residue" evidence="1">
    <location>
        <position position="1"/>
    </location>
</feature>
<dbReference type="AlphaFoldDB" id="A0A0F9LP18"/>
<proteinExistence type="predicted"/>
<dbReference type="EMBL" id="LAZR01010595">
    <property type="protein sequence ID" value="KKM66125.1"/>
    <property type="molecule type" value="Genomic_DNA"/>
</dbReference>
<accession>A0A0F9LP18</accession>
<name>A0A0F9LP18_9ZZZZ</name>
<protein>
    <submittedName>
        <fullName evidence="1">Uncharacterized protein</fullName>
    </submittedName>
</protein>
<reference evidence="1" key="1">
    <citation type="journal article" date="2015" name="Nature">
        <title>Complex archaea that bridge the gap between prokaryotes and eukaryotes.</title>
        <authorList>
            <person name="Spang A."/>
            <person name="Saw J.H."/>
            <person name="Jorgensen S.L."/>
            <person name="Zaremba-Niedzwiedzka K."/>
            <person name="Martijn J."/>
            <person name="Lind A.E."/>
            <person name="van Eijk R."/>
            <person name="Schleper C."/>
            <person name="Guy L."/>
            <person name="Ettema T.J."/>
        </authorList>
    </citation>
    <scope>NUCLEOTIDE SEQUENCE</scope>
</reference>
<sequence>KNKENILNKDDYNFYSLSMVIFGGLGPEGFGFTYSTPKGEVIEICSNQKETEAIIIQFKQYLKKKFLDKLEKEMDSLEIDFDIRRKVINFLSEVINPEDLISYYNKDSILRKIRNFLFQFDEFQEIDQAQVEEILLNISLAISIILKSVKLKDQFMTRMDLVASGKLKSEDLAKLTSLRGKSHYDVLRERIFLQNKPKWFFKDYPEEIKELKKEYLKVAKRELRR</sequence>
<organism evidence="1">
    <name type="scientific">marine sediment metagenome</name>
    <dbReference type="NCBI Taxonomy" id="412755"/>
    <lineage>
        <taxon>unclassified sequences</taxon>
        <taxon>metagenomes</taxon>
        <taxon>ecological metagenomes</taxon>
    </lineage>
</organism>
<evidence type="ECO:0000313" key="1">
    <source>
        <dbReference type="EMBL" id="KKM66125.1"/>
    </source>
</evidence>
<comment type="caution">
    <text evidence="1">The sequence shown here is derived from an EMBL/GenBank/DDBJ whole genome shotgun (WGS) entry which is preliminary data.</text>
</comment>